<dbReference type="Proteomes" id="UP000193685">
    <property type="component" value="Unassembled WGS sequence"/>
</dbReference>
<accession>A0A1Y2FNV7</accession>
<dbReference type="EMBL" id="MCFI01000005">
    <property type="protein sequence ID" value="ORY84896.1"/>
    <property type="molecule type" value="Genomic_DNA"/>
</dbReference>
<name>A0A1Y2FNV7_PROLT</name>
<evidence type="ECO:0000313" key="3">
    <source>
        <dbReference type="Proteomes" id="UP000193685"/>
    </source>
</evidence>
<evidence type="ECO:0000256" key="1">
    <source>
        <dbReference type="SAM" id="MobiDB-lite"/>
    </source>
</evidence>
<dbReference type="AlphaFoldDB" id="A0A1Y2FNV7"/>
<gene>
    <name evidence="2" type="ORF">BCR37DRAFT_377727</name>
</gene>
<protein>
    <submittedName>
        <fullName evidence="2">Uncharacterized protein</fullName>
    </submittedName>
</protein>
<proteinExistence type="predicted"/>
<comment type="caution">
    <text evidence="2">The sequence shown here is derived from an EMBL/GenBank/DDBJ whole genome shotgun (WGS) entry which is preliminary data.</text>
</comment>
<evidence type="ECO:0000313" key="2">
    <source>
        <dbReference type="EMBL" id="ORY84896.1"/>
    </source>
</evidence>
<organism evidence="2 3">
    <name type="scientific">Protomyces lactucae-debilis</name>
    <dbReference type="NCBI Taxonomy" id="2754530"/>
    <lineage>
        <taxon>Eukaryota</taxon>
        <taxon>Fungi</taxon>
        <taxon>Dikarya</taxon>
        <taxon>Ascomycota</taxon>
        <taxon>Taphrinomycotina</taxon>
        <taxon>Taphrinomycetes</taxon>
        <taxon>Taphrinales</taxon>
        <taxon>Protomycetaceae</taxon>
        <taxon>Protomyces</taxon>
    </lineage>
</organism>
<feature type="compositionally biased region" description="Basic and acidic residues" evidence="1">
    <location>
        <begin position="15"/>
        <end position="24"/>
    </location>
</feature>
<dbReference type="GeneID" id="63785491"/>
<feature type="region of interest" description="Disordered" evidence="1">
    <location>
        <begin position="1"/>
        <end position="53"/>
    </location>
</feature>
<keyword evidence="3" id="KW-1185">Reference proteome</keyword>
<reference evidence="2 3" key="1">
    <citation type="submission" date="2016-07" db="EMBL/GenBank/DDBJ databases">
        <title>Pervasive Adenine N6-methylation of Active Genes in Fungi.</title>
        <authorList>
            <consortium name="DOE Joint Genome Institute"/>
            <person name="Mondo S.J."/>
            <person name="Dannebaum R.O."/>
            <person name="Kuo R.C."/>
            <person name="Labutti K."/>
            <person name="Haridas S."/>
            <person name="Kuo A."/>
            <person name="Salamov A."/>
            <person name="Ahrendt S.R."/>
            <person name="Lipzen A."/>
            <person name="Sullivan W."/>
            <person name="Andreopoulos W.B."/>
            <person name="Clum A."/>
            <person name="Lindquist E."/>
            <person name="Daum C."/>
            <person name="Ramamoorthy G.K."/>
            <person name="Gryganskyi A."/>
            <person name="Culley D."/>
            <person name="Magnuson J.K."/>
            <person name="James T.Y."/>
            <person name="O'Malley M.A."/>
            <person name="Stajich J.E."/>
            <person name="Spatafora J.W."/>
            <person name="Visel A."/>
            <person name="Grigoriev I.V."/>
        </authorList>
    </citation>
    <scope>NUCLEOTIDE SEQUENCE [LARGE SCALE GENOMIC DNA]</scope>
    <source>
        <strain evidence="2 3">12-1054</strain>
    </source>
</reference>
<sequence length="108" mass="12372">MQARQARRNTQFIAPHHEQNDDTQARQAGRNAQITAPNDEQDDDSETETARSRRTIHSFCFRRTWFKMAATGHTRPASDGESSAVLGCSEWQELPRRRCRRGGTRTEA</sequence>
<dbReference type="RefSeq" id="XP_040726679.1">
    <property type="nucleotide sequence ID" value="XM_040868892.1"/>
</dbReference>